<gene>
    <name evidence="1" type="ORF">ACFOHJ_14305</name>
</gene>
<evidence type="ECO:0000313" key="1">
    <source>
        <dbReference type="EMBL" id="MFC3207395.1"/>
    </source>
</evidence>
<comment type="caution">
    <text evidence="1">The sequence shown here is derived from an EMBL/GenBank/DDBJ whole genome shotgun (WGS) entry which is preliminary data.</text>
</comment>
<dbReference type="Proteomes" id="UP001595583">
    <property type="component" value="Unassembled WGS sequence"/>
</dbReference>
<keyword evidence="2" id="KW-1185">Reference proteome</keyword>
<name>A0ABV7KB91_9HYPH</name>
<evidence type="ECO:0008006" key="3">
    <source>
        <dbReference type="Google" id="ProtNLM"/>
    </source>
</evidence>
<organism evidence="1 2">
    <name type="scientific">Aquamicrobium soli</name>
    <dbReference type="NCBI Taxonomy" id="1811518"/>
    <lineage>
        <taxon>Bacteria</taxon>
        <taxon>Pseudomonadati</taxon>
        <taxon>Pseudomonadota</taxon>
        <taxon>Alphaproteobacteria</taxon>
        <taxon>Hyphomicrobiales</taxon>
        <taxon>Phyllobacteriaceae</taxon>
        <taxon>Aquamicrobium</taxon>
    </lineage>
</organism>
<dbReference type="RefSeq" id="WP_378221625.1">
    <property type="nucleotide sequence ID" value="NZ_JBHRTK010000013.1"/>
</dbReference>
<accession>A0ABV7KB91</accession>
<reference evidence="2" key="1">
    <citation type="journal article" date="2019" name="Int. J. Syst. Evol. Microbiol.">
        <title>The Global Catalogue of Microorganisms (GCM) 10K type strain sequencing project: providing services to taxonomists for standard genome sequencing and annotation.</title>
        <authorList>
            <consortium name="The Broad Institute Genomics Platform"/>
            <consortium name="The Broad Institute Genome Sequencing Center for Infectious Disease"/>
            <person name="Wu L."/>
            <person name="Ma J."/>
        </authorList>
    </citation>
    <scope>NUCLEOTIDE SEQUENCE [LARGE SCALE GENOMIC DNA]</scope>
    <source>
        <strain evidence="2">KCTC 52165</strain>
    </source>
</reference>
<sequence length="83" mass="8916">MPDLCNLVLVGMGGRVWFANGRGSHSRFGEVTLEEALASFDRFSEWVEAGNGGEEDDASPENRDLLIRAYGLAEKASRGGVNG</sequence>
<protein>
    <recommendedName>
        <fullName evidence="3">DUF982 domain-containing protein</fullName>
    </recommendedName>
</protein>
<evidence type="ECO:0000313" key="2">
    <source>
        <dbReference type="Proteomes" id="UP001595583"/>
    </source>
</evidence>
<dbReference type="EMBL" id="JBHRTK010000013">
    <property type="protein sequence ID" value="MFC3207395.1"/>
    <property type="molecule type" value="Genomic_DNA"/>
</dbReference>
<proteinExistence type="predicted"/>